<dbReference type="EMBL" id="OU963862">
    <property type="protein sequence ID" value="CAH0382309.1"/>
    <property type="molecule type" value="Genomic_DNA"/>
</dbReference>
<proteinExistence type="predicted"/>
<reference evidence="1" key="1">
    <citation type="submission" date="2021-12" db="EMBL/GenBank/DDBJ databases">
        <authorList>
            <person name="King R."/>
        </authorList>
    </citation>
    <scope>NUCLEOTIDE SEQUENCE</scope>
</reference>
<organism evidence="1 2">
    <name type="scientific">Bemisia tabaci</name>
    <name type="common">Sweetpotato whitefly</name>
    <name type="synonym">Aleurodes tabaci</name>
    <dbReference type="NCBI Taxonomy" id="7038"/>
    <lineage>
        <taxon>Eukaryota</taxon>
        <taxon>Metazoa</taxon>
        <taxon>Ecdysozoa</taxon>
        <taxon>Arthropoda</taxon>
        <taxon>Hexapoda</taxon>
        <taxon>Insecta</taxon>
        <taxon>Pterygota</taxon>
        <taxon>Neoptera</taxon>
        <taxon>Paraneoptera</taxon>
        <taxon>Hemiptera</taxon>
        <taxon>Sternorrhyncha</taxon>
        <taxon>Aleyrodoidea</taxon>
        <taxon>Aleyrodidae</taxon>
        <taxon>Aleyrodinae</taxon>
        <taxon>Bemisia</taxon>
    </lineage>
</organism>
<dbReference type="AlphaFoldDB" id="A0A9P0A1G8"/>
<name>A0A9P0A1G8_BEMTA</name>
<dbReference type="KEGG" id="btab:109036351"/>
<evidence type="ECO:0000313" key="1">
    <source>
        <dbReference type="EMBL" id="CAH0382309.1"/>
    </source>
</evidence>
<sequence length="174" mass="19259">MPHDAIHPGPFMWYFIFSECFSGSENWSFRDANASSHRTNLPASLINMLQRDSCNDVRGWDLSETHPAYQECKDAATGFNSLPEGVRTRCTYTIRPKCRGFPKKVCSVLIVRSLLNPCRWGLGLQGRTVSLAWCAQPLNLGNNGGNQANQADDVDPPAIPGFANIPGFDEVGRK</sequence>
<dbReference type="Proteomes" id="UP001152759">
    <property type="component" value="Chromosome 1"/>
</dbReference>
<gene>
    <name evidence="1" type="ORF">BEMITA_LOCUS1863</name>
</gene>
<keyword evidence="2" id="KW-1185">Reference proteome</keyword>
<protein>
    <submittedName>
        <fullName evidence="1">Uncharacterized protein</fullName>
    </submittedName>
</protein>
<evidence type="ECO:0000313" key="2">
    <source>
        <dbReference type="Proteomes" id="UP001152759"/>
    </source>
</evidence>
<accession>A0A9P0A1G8</accession>